<feature type="domain" description="HTH luxR-type" evidence="4">
    <location>
        <begin position="272"/>
        <end position="329"/>
    </location>
</feature>
<proteinExistence type="predicted"/>
<dbReference type="SMART" id="SM00065">
    <property type="entry name" value="GAF"/>
    <property type="match status" value="1"/>
</dbReference>
<dbReference type="InterPro" id="IPR029016">
    <property type="entry name" value="GAF-like_dom_sf"/>
</dbReference>
<dbReference type="RefSeq" id="WP_331210255.1">
    <property type="nucleotide sequence ID" value="NZ_JAZGQL010000020.1"/>
</dbReference>
<dbReference type="InterPro" id="IPR016032">
    <property type="entry name" value="Sig_transdc_resp-reg_C-effctor"/>
</dbReference>
<keyword evidence="1" id="KW-0805">Transcription regulation</keyword>
<comment type="caution">
    <text evidence="5">The sequence shown here is derived from an EMBL/GenBank/DDBJ whole genome shotgun (WGS) entry which is preliminary data.</text>
</comment>
<dbReference type="Pfam" id="PF00196">
    <property type="entry name" value="GerE"/>
    <property type="match status" value="1"/>
</dbReference>
<dbReference type="InterPro" id="IPR000792">
    <property type="entry name" value="Tscrpt_reg_LuxR_C"/>
</dbReference>
<dbReference type="InterPro" id="IPR036388">
    <property type="entry name" value="WH-like_DNA-bd_sf"/>
</dbReference>
<reference evidence="5 6" key="1">
    <citation type="submission" date="2024-01" db="EMBL/GenBank/DDBJ databases">
        <title>Genome insights into Plantactinospora veratri sp. nov.</title>
        <authorList>
            <person name="Wang L."/>
        </authorList>
    </citation>
    <scope>NUCLEOTIDE SEQUENCE [LARGE SCALE GENOMIC DNA]</scope>
    <source>
        <strain evidence="5 6">NEAU-FHS4</strain>
    </source>
</reference>
<dbReference type="Gene3D" id="3.30.450.40">
    <property type="match status" value="1"/>
</dbReference>
<dbReference type="EMBL" id="JAZGQL010000020">
    <property type="protein sequence ID" value="MEE6310034.1"/>
    <property type="molecule type" value="Genomic_DNA"/>
</dbReference>
<evidence type="ECO:0000259" key="3">
    <source>
        <dbReference type="SMART" id="SM00065"/>
    </source>
</evidence>
<protein>
    <recommendedName>
        <fullName evidence="7">HTH luxR-type domain-containing protein</fullName>
    </recommendedName>
</protein>
<gene>
    <name evidence="5" type="ORF">V1634_24680</name>
</gene>
<dbReference type="Gene3D" id="1.10.10.10">
    <property type="entry name" value="Winged helix-like DNA-binding domain superfamily/Winged helix DNA-binding domain"/>
    <property type="match status" value="1"/>
</dbReference>
<feature type="domain" description="GAF" evidence="3">
    <location>
        <begin position="23"/>
        <end position="175"/>
    </location>
</feature>
<evidence type="ECO:0000259" key="4">
    <source>
        <dbReference type="SMART" id="SM00421"/>
    </source>
</evidence>
<dbReference type="SMART" id="SM00421">
    <property type="entry name" value="HTH_LUXR"/>
    <property type="match status" value="1"/>
</dbReference>
<dbReference type="Proteomes" id="UP001339911">
    <property type="component" value="Unassembled WGS sequence"/>
</dbReference>
<dbReference type="InterPro" id="IPR003018">
    <property type="entry name" value="GAF"/>
</dbReference>
<keyword evidence="2" id="KW-0804">Transcription</keyword>
<evidence type="ECO:0000256" key="2">
    <source>
        <dbReference type="ARBA" id="ARBA00023163"/>
    </source>
</evidence>
<sequence length="346" mass="36419">MTAPPPSSSKAIRGLAEIAAAVARAGQPDELLAGLGAVMPVQAAWLALLDDRHRRYAEVASFGYDTRIRNYFGTAALLEQVELVGLTSSPVPQRARDSPVPLAELPVWGDYYFPAGFREGIAVGLFTPDRRHVGVLIMCTDDPGRPTDAERNLVGALAPQIAAAIEQVRSLAVLAQVVRNARAGAVLTRSGAAHPLPGLPGHPLLAPDSALPGVALHQAVHCGGSASFLWPACRGQEHDDRSGMLQVVVLGCATAPPSVVGVLVLSPLPGGRSVLTRRELVVVGLLLEGWSDRRIAVGLDLPVGTVAETVARIVVKLDAPNRHAALLRTARHGWFIPPCTGRPPLD</sequence>
<evidence type="ECO:0000313" key="6">
    <source>
        <dbReference type="Proteomes" id="UP001339911"/>
    </source>
</evidence>
<organism evidence="5 6">
    <name type="scientific">Plantactinospora veratri</name>
    <dbReference type="NCBI Taxonomy" id="1436122"/>
    <lineage>
        <taxon>Bacteria</taxon>
        <taxon>Bacillati</taxon>
        <taxon>Actinomycetota</taxon>
        <taxon>Actinomycetes</taxon>
        <taxon>Micromonosporales</taxon>
        <taxon>Micromonosporaceae</taxon>
        <taxon>Plantactinospora</taxon>
    </lineage>
</organism>
<evidence type="ECO:0008006" key="7">
    <source>
        <dbReference type="Google" id="ProtNLM"/>
    </source>
</evidence>
<evidence type="ECO:0000256" key="1">
    <source>
        <dbReference type="ARBA" id="ARBA00023015"/>
    </source>
</evidence>
<accession>A0ABU7SJZ9</accession>
<dbReference type="SUPFAM" id="SSF55781">
    <property type="entry name" value="GAF domain-like"/>
    <property type="match status" value="1"/>
</dbReference>
<dbReference type="SUPFAM" id="SSF46894">
    <property type="entry name" value="C-terminal effector domain of the bipartite response regulators"/>
    <property type="match status" value="1"/>
</dbReference>
<name>A0ABU7SJZ9_9ACTN</name>
<keyword evidence="6" id="KW-1185">Reference proteome</keyword>
<evidence type="ECO:0000313" key="5">
    <source>
        <dbReference type="EMBL" id="MEE6310034.1"/>
    </source>
</evidence>